<reference evidence="1" key="1">
    <citation type="submission" date="2022-04" db="EMBL/GenBank/DDBJ databases">
        <title>Genome of the entomopathogenic fungus Entomophthora muscae.</title>
        <authorList>
            <person name="Elya C."/>
            <person name="Lovett B.R."/>
            <person name="Lee E."/>
            <person name="Macias A.M."/>
            <person name="Hajek A.E."/>
            <person name="De Bivort B.L."/>
            <person name="Kasson M.T."/>
            <person name="De Fine Licht H.H."/>
            <person name="Stajich J.E."/>
        </authorList>
    </citation>
    <scope>NUCLEOTIDE SEQUENCE</scope>
    <source>
        <strain evidence="1">Berkeley</strain>
    </source>
</reference>
<proteinExistence type="predicted"/>
<comment type="caution">
    <text evidence="1">The sequence shown here is derived from an EMBL/GenBank/DDBJ whole genome shotgun (WGS) entry which is preliminary data.</text>
</comment>
<keyword evidence="2" id="KW-1185">Reference proteome</keyword>
<sequence length="161" mass="17881">MVYWKGIKLGNDWMLGVMAIAGILQPKGTKCPSKTTKSTKKKPVSSKKATPKPSPKPSPEKSPTHSTEGEKSDGSLTYHSFYNLASDEEPIKKKRSAQKSPPKDKSPAHEEHHNKPLLKQQAQPASKVLNKRVCDPQSNYLTTQSQTKKSTRISKSNNMNR</sequence>
<gene>
    <name evidence="1" type="ORF">DSO57_1028120</name>
</gene>
<protein>
    <submittedName>
        <fullName evidence="1">Uncharacterized protein</fullName>
    </submittedName>
</protein>
<name>A0ACC2UM58_9FUNG</name>
<evidence type="ECO:0000313" key="1">
    <source>
        <dbReference type="EMBL" id="KAJ9087933.1"/>
    </source>
</evidence>
<dbReference type="EMBL" id="QTSX02000176">
    <property type="protein sequence ID" value="KAJ9087933.1"/>
    <property type="molecule type" value="Genomic_DNA"/>
</dbReference>
<accession>A0ACC2UM58</accession>
<evidence type="ECO:0000313" key="2">
    <source>
        <dbReference type="Proteomes" id="UP001165960"/>
    </source>
</evidence>
<organism evidence="1 2">
    <name type="scientific">Entomophthora muscae</name>
    <dbReference type="NCBI Taxonomy" id="34485"/>
    <lineage>
        <taxon>Eukaryota</taxon>
        <taxon>Fungi</taxon>
        <taxon>Fungi incertae sedis</taxon>
        <taxon>Zoopagomycota</taxon>
        <taxon>Entomophthoromycotina</taxon>
        <taxon>Entomophthoromycetes</taxon>
        <taxon>Entomophthorales</taxon>
        <taxon>Entomophthoraceae</taxon>
        <taxon>Entomophthora</taxon>
    </lineage>
</organism>
<dbReference type="Proteomes" id="UP001165960">
    <property type="component" value="Unassembled WGS sequence"/>
</dbReference>